<organism evidence="2 3">
    <name type="scientific">Lactarius akahatsu</name>
    <dbReference type="NCBI Taxonomy" id="416441"/>
    <lineage>
        <taxon>Eukaryota</taxon>
        <taxon>Fungi</taxon>
        <taxon>Dikarya</taxon>
        <taxon>Basidiomycota</taxon>
        <taxon>Agaricomycotina</taxon>
        <taxon>Agaricomycetes</taxon>
        <taxon>Russulales</taxon>
        <taxon>Russulaceae</taxon>
        <taxon>Lactarius</taxon>
    </lineage>
</organism>
<name>A0AAD4L7X6_9AGAM</name>
<dbReference type="EMBL" id="JAKELL010000088">
    <property type="protein sequence ID" value="KAH8983446.1"/>
    <property type="molecule type" value="Genomic_DNA"/>
</dbReference>
<evidence type="ECO:0000313" key="3">
    <source>
        <dbReference type="Proteomes" id="UP001201163"/>
    </source>
</evidence>
<dbReference type="AlphaFoldDB" id="A0AAD4L7X6"/>
<protein>
    <recommendedName>
        <fullName evidence="4">Methyltransferase FkbM domain-containing protein</fullName>
    </recommendedName>
</protein>
<evidence type="ECO:0000313" key="2">
    <source>
        <dbReference type="EMBL" id="KAH8983446.1"/>
    </source>
</evidence>
<proteinExistence type="predicted"/>
<accession>A0AAD4L7X6</accession>
<feature type="compositionally biased region" description="Low complexity" evidence="1">
    <location>
        <begin position="149"/>
        <end position="170"/>
    </location>
</feature>
<dbReference type="Proteomes" id="UP001201163">
    <property type="component" value="Unassembled WGS sequence"/>
</dbReference>
<feature type="region of interest" description="Disordered" evidence="1">
    <location>
        <begin position="140"/>
        <end position="170"/>
    </location>
</feature>
<keyword evidence="3" id="KW-1185">Reference proteome</keyword>
<comment type="caution">
    <text evidence="2">The sequence shown here is derived from an EMBL/GenBank/DDBJ whole genome shotgun (WGS) entry which is preliminary data.</text>
</comment>
<evidence type="ECO:0008006" key="4">
    <source>
        <dbReference type="Google" id="ProtNLM"/>
    </source>
</evidence>
<sequence length="276" mass="30748">MMLSTRELRTTVPSHSLHTHACIRHMVNSICASSPSAPVSDLLRSERHRDRELFIPAFQCPRRMQRIGTLGDGGKWVCSFGLFSFVLPPFSPPIPRSGLTWVLLFSLCHRHQLRVSVRIDTVEARTGIWGQDYSVDSWGPEITGDPELSPSRSAGRTTTTTTTPSTSCSTGSPIGISGHMFIEILKIDIEGGEFDAPTAFCSARAAEGNARPIGQLQLEIHAREGRENFENFARWWTAGLRPFWTESDLVYINIVRGARPELSEACSFVSWLETCR</sequence>
<evidence type="ECO:0000256" key="1">
    <source>
        <dbReference type="SAM" id="MobiDB-lite"/>
    </source>
</evidence>
<reference evidence="2" key="1">
    <citation type="submission" date="2022-01" db="EMBL/GenBank/DDBJ databases">
        <title>Comparative genomics reveals a dynamic genome evolution in the ectomycorrhizal milk-cap (Lactarius) mushrooms.</title>
        <authorList>
            <consortium name="DOE Joint Genome Institute"/>
            <person name="Lebreton A."/>
            <person name="Tang N."/>
            <person name="Kuo A."/>
            <person name="LaButti K."/>
            <person name="Drula E."/>
            <person name="Barry K."/>
            <person name="Clum A."/>
            <person name="Lipzen A."/>
            <person name="Mousain D."/>
            <person name="Ng V."/>
            <person name="Wang R."/>
            <person name="Wang X."/>
            <person name="Dai Y."/>
            <person name="Henrissat B."/>
            <person name="Grigoriev I.V."/>
            <person name="Guerin-Laguette A."/>
            <person name="Yu F."/>
            <person name="Martin F.M."/>
        </authorList>
    </citation>
    <scope>NUCLEOTIDE SEQUENCE</scope>
    <source>
        <strain evidence="2">QP</strain>
    </source>
</reference>
<gene>
    <name evidence="2" type="ORF">EDB92DRAFT_2092794</name>
</gene>